<sequence length="171" mass="18746">MQASSLALALTYWLHMLATVLWLGSLSALAVLVLPAARRRLDASAYAALLEDLQERLQPLAWLSLAVLAATGMFQMSAHPRYSGFLAIENAWAVAILIKHLFVGGMVLLSAYNTWGLLPQLRRMAILRASGKPLDETQLAQIQRRERLLLTLLLISSVLVLAFTALARAVS</sequence>
<organism evidence="3 4">
    <name type="scientific">Anaerolinea thermophila (strain DSM 14523 / JCM 11388 / NBRC 100420 / UNI-1)</name>
    <dbReference type="NCBI Taxonomy" id="926569"/>
    <lineage>
        <taxon>Bacteria</taxon>
        <taxon>Bacillati</taxon>
        <taxon>Chloroflexota</taxon>
        <taxon>Anaerolineae</taxon>
        <taxon>Anaerolineales</taxon>
        <taxon>Anaerolineaceae</taxon>
        <taxon>Anaerolinea</taxon>
    </lineage>
</organism>
<feature type="transmembrane region" description="Helical" evidence="1">
    <location>
        <begin position="148"/>
        <end position="170"/>
    </location>
</feature>
<keyword evidence="1" id="KW-0472">Membrane</keyword>
<dbReference type="Proteomes" id="UP000008922">
    <property type="component" value="Chromosome"/>
</dbReference>
<keyword evidence="1" id="KW-1133">Transmembrane helix</keyword>
<proteinExistence type="predicted"/>
<dbReference type="AlphaFoldDB" id="E8N0M7"/>
<dbReference type="InParanoid" id="E8N0M7"/>
<dbReference type="KEGG" id="atm:ANT_03880"/>
<dbReference type="HOGENOM" id="CLU_1559773_0_0_0"/>
<feature type="transmembrane region" description="Helical" evidence="1">
    <location>
        <begin position="60"/>
        <end position="79"/>
    </location>
</feature>
<dbReference type="STRING" id="926569.ANT_03880"/>
<name>E8N0M7_ANATU</name>
<evidence type="ECO:0000313" key="3">
    <source>
        <dbReference type="EMBL" id="BAJ62422.1"/>
    </source>
</evidence>
<evidence type="ECO:0000256" key="1">
    <source>
        <dbReference type="SAM" id="Phobius"/>
    </source>
</evidence>
<feature type="transmembrane region" description="Helical" evidence="1">
    <location>
        <begin position="91"/>
        <end position="118"/>
    </location>
</feature>
<gene>
    <name evidence="3" type="ordered locus">ANT_03880</name>
</gene>
<feature type="transmembrane region" description="Helical" evidence="1">
    <location>
        <begin position="12"/>
        <end position="34"/>
    </location>
</feature>
<reference evidence="3 4" key="1">
    <citation type="submission" date="2010-12" db="EMBL/GenBank/DDBJ databases">
        <title>Whole genome sequence of Anaerolinea thermophila UNI-1.</title>
        <authorList>
            <person name="Narita-Yamada S."/>
            <person name="Kishi E."/>
            <person name="Watanabe Y."/>
            <person name="Takasaki K."/>
            <person name="Ankai A."/>
            <person name="Oguchi A."/>
            <person name="Fukui S."/>
            <person name="Takahashi M."/>
            <person name="Yashiro I."/>
            <person name="Hosoyama A."/>
            <person name="Sekiguchi Y."/>
            <person name="Hanada S."/>
            <person name="Fujita N."/>
        </authorList>
    </citation>
    <scope>NUCLEOTIDE SEQUENCE [LARGE SCALE GENOMIC DNA]</scope>
    <source>
        <strain evidence="4">DSM 14523 / JCM 11388 / NBRC 100420 / UNI-1</strain>
    </source>
</reference>
<dbReference type="EMBL" id="AP012029">
    <property type="protein sequence ID" value="BAJ62422.1"/>
    <property type="molecule type" value="Genomic_DNA"/>
</dbReference>
<accession>E8N0M7</accession>
<protein>
    <submittedName>
        <fullName evidence="3">Hypothetical membrane protein</fullName>
    </submittedName>
</protein>
<dbReference type="Pfam" id="PF05425">
    <property type="entry name" value="CopD"/>
    <property type="match status" value="1"/>
</dbReference>
<keyword evidence="4" id="KW-1185">Reference proteome</keyword>
<evidence type="ECO:0000259" key="2">
    <source>
        <dbReference type="Pfam" id="PF05425"/>
    </source>
</evidence>
<dbReference type="RefSeq" id="WP_013558818.1">
    <property type="nucleotide sequence ID" value="NC_014960.1"/>
</dbReference>
<dbReference type="InterPro" id="IPR008457">
    <property type="entry name" value="Cu-R_CopD_dom"/>
</dbReference>
<evidence type="ECO:0000313" key="4">
    <source>
        <dbReference type="Proteomes" id="UP000008922"/>
    </source>
</evidence>
<dbReference type="OrthoDB" id="163918at2"/>
<dbReference type="GO" id="GO:0016020">
    <property type="term" value="C:membrane"/>
    <property type="evidence" value="ECO:0007669"/>
    <property type="project" value="InterPro"/>
</dbReference>
<dbReference type="eggNOG" id="COG5615">
    <property type="taxonomic scope" value="Bacteria"/>
</dbReference>
<keyword evidence="1" id="KW-0812">Transmembrane</keyword>
<feature type="domain" description="Copper resistance protein D" evidence="2">
    <location>
        <begin position="55"/>
        <end position="158"/>
    </location>
</feature>